<keyword evidence="2" id="KW-0732">Signal</keyword>
<feature type="region of interest" description="Disordered" evidence="1">
    <location>
        <begin position="34"/>
        <end position="69"/>
    </location>
</feature>
<evidence type="ECO:0000313" key="4">
    <source>
        <dbReference type="Proteomes" id="UP001175271"/>
    </source>
</evidence>
<organism evidence="3 4">
    <name type="scientific">Steinernema hermaphroditum</name>
    <dbReference type="NCBI Taxonomy" id="289476"/>
    <lineage>
        <taxon>Eukaryota</taxon>
        <taxon>Metazoa</taxon>
        <taxon>Ecdysozoa</taxon>
        <taxon>Nematoda</taxon>
        <taxon>Chromadorea</taxon>
        <taxon>Rhabditida</taxon>
        <taxon>Tylenchina</taxon>
        <taxon>Panagrolaimomorpha</taxon>
        <taxon>Strongyloidoidea</taxon>
        <taxon>Steinernematidae</taxon>
        <taxon>Steinernema</taxon>
    </lineage>
</organism>
<evidence type="ECO:0000256" key="2">
    <source>
        <dbReference type="SAM" id="SignalP"/>
    </source>
</evidence>
<protein>
    <submittedName>
        <fullName evidence="3">Uncharacterized protein</fullName>
    </submittedName>
</protein>
<accession>A0AA39HTS3</accession>
<gene>
    <name evidence="3" type="ORF">QR680_005911</name>
</gene>
<evidence type="ECO:0000256" key="1">
    <source>
        <dbReference type="SAM" id="MobiDB-lite"/>
    </source>
</evidence>
<comment type="caution">
    <text evidence="3">The sequence shown here is derived from an EMBL/GenBank/DDBJ whole genome shotgun (WGS) entry which is preliminary data.</text>
</comment>
<dbReference type="EMBL" id="JAUCMV010000003">
    <property type="protein sequence ID" value="KAK0411906.1"/>
    <property type="molecule type" value="Genomic_DNA"/>
</dbReference>
<feature type="chain" id="PRO_5041467424" evidence="2">
    <location>
        <begin position="21"/>
        <end position="69"/>
    </location>
</feature>
<proteinExistence type="predicted"/>
<reference evidence="3" key="1">
    <citation type="submission" date="2023-06" db="EMBL/GenBank/DDBJ databases">
        <title>Genomic analysis of the entomopathogenic nematode Steinernema hermaphroditum.</title>
        <authorList>
            <person name="Schwarz E.M."/>
            <person name="Heppert J.K."/>
            <person name="Baniya A."/>
            <person name="Schwartz H.T."/>
            <person name="Tan C.-H."/>
            <person name="Antoshechkin I."/>
            <person name="Sternberg P.W."/>
            <person name="Goodrich-Blair H."/>
            <person name="Dillman A.R."/>
        </authorList>
    </citation>
    <scope>NUCLEOTIDE SEQUENCE</scope>
    <source>
        <strain evidence="3">PS9179</strain>
        <tissue evidence="3">Whole animal</tissue>
    </source>
</reference>
<keyword evidence="4" id="KW-1185">Reference proteome</keyword>
<dbReference type="Proteomes" id="UP001175271">
    <property type="component" value="Unassembled WGS sequence"/>
</dbReference>
<evidence type="ECO:0000313" key="3">
    <source>
        <dbReference type="EMBL" id="KAK0411906.1"/>
    </source>
</evidence>
<sequence>MKAVVLVCLILLLSIALASSYENTGSNVKVKLPFSSPNIVPHMESKSEDDGTTFSKPAGNGNHPQEQRD</sequence>
<feature type="signal peptide" evidence="2">
    <location>
        <begin position="1"/>
        <end position="20"/>
    </location>
</feature>
<dbReference type="AlphaFoldDB" id="A0AA39HTS3"/>
<name>A0AA39HTS3_9BILA</name>